<evidence type="ECO:0000259" key="1">
    <source>
        <dbReference type="PROSITE" id="PS50802"/>
    </source>
</evidence>
<dbReference type="AlphaFoldDB" id="A0A8S1RAR6"/>
<dbReference type="InterPro" id="IPR019400">
    <property type="entry name" value="Peptidase_C65_otubain"/>
</dbReference>
<dbReference type="OrthoDB" id="18915at2759"/>
<proteinExistence type="predicted"/>
<accession>A0A8S1RAR6</accession>
<dbReference type="PROSITE" id="PS50802">
    <property type="entry name" value="OTU"/>
    <property type="match status" value="2"/>
</dbReference>
<dbReference type="GO" id="GO:0004843">
    <property type="term" value="F:cysteine-type deubiquitinase activity"/>
    <property type="evidence" value="ECO:0007669"/>
    <property type="project" value="TreeGrafter"/>
</dbReference>
<protein>
    <recommendedName>
        <fullName evidence="1">OTU domain-containing protein</fullName>
    </recommendedName>
</protein>
<evidence type="ECO:0000313" key="3">
    <source>
        <dbReference type="Proteomes" id="UP000692954"/>
    </source>
</evidence>
<dbReference type="InterPro" id="IPR003323">
    <property type="entry name" value="OTU_dom"/>
</dbReference>
<comment type="caution">
    <text evidence="2">The sequence shown here is derived from an EMBL/GenBank/DDBJ whole genome shotgun (WGS) entry which is preliminary data.</text>
</comment>
<dbReference type="PANTHER" id="PTHR12931:SF15">
    <property type="entry name" value="UBIQUITIN THIOESTERASE OTUBAIN-LIKE"/>
    <property type="match status" value="1"/>
</dbReference>
<evidence type="ECO:0000313" key="2">
    <source>
        <dbReference type="EMBL" id="CAD8124030.1"/>
    </source>
</evidence>
<dbReference type="EMBL" id="CAJJDN010000148">
    <property type="protein sequence ID" value="CAD8124030.1"/>
    <property type="molecule type" value="Genomic_DNA"/>
</dbReference>
<feature type="domain" description="OTU" evidence="1">
    <location>
        <begin position="605"/>
        <end position="793"/>
    </location>
</feature>
<dbReference type="Proteomes" id="UP000692954">
    <property type="component" value="Unassembled WGS sequence"/>
</dbReference>
<dbReference type="Pfam" id="PF10275">
    <property type="entry name" value="Peptidase_C65"/>
    <property type="match status" value="2"/>
</dbReference>
<dbReference type="PANTHER" id="PTHR12931">
    <property type="entry name" value="UBIQUITIN THIOLESTERASE PROTEIN OTUB"/>
    <property type="match status" value="1"/>
</dbReference>
<keyword evidence="3" id="KW-1185">Reference proteome</keyword>
<dbReference type="CDD" id="cd22749">
    <property type="entry name" value="Otubain_C65"/>
    <property type="match status" value="2"/>
</dbReference>
<dbReference type="GO" id="GO:0043130">
    <property type="term" value="F:ubiquitin binding"/>
    <property type="evidence" value="ECO:0007669"/>
    <property type="project" value="TreeGrafter"/>
</dbReference>
<dbReference type="GO" id="GO:0005634">
    <property type="term" value="C:nucleus"/>
    <property type="evidence" value="ECO:0007669"/>
    <property type="project" value="TreeGrafter"/>
</dbReference>
<gene>
    <name evidence="2" type="ORF">PSON_ATCC_30995.1.T1480127</name>
</gene>
<dbReference type="GO" id="GO:0071108">
    <property type="term" value="P:protein K48-linked deubiquitination"/>
    <property type="evidence" value="ECO:0007669"/>
    <property type="project" value="TreeGrafter"/>
</dbReference>
<organism evidence="2 3">
    <name type="scientific">Paramecium sonneborni</name>
    <dbReference type="NCBI Taxonomy" id="65129"/>
    <lineage>
        <taxon>Eukaryota</taxon>
        <taxon>Sar</taxon>
        <taxon>Alveolata</taxon>
        <taxon>Ciliophora</taxon>
        <taxon>Intramacronucleata</taxon>
        <taxon>Oligohymenophorea</taxon>
        <taxon>Peniculida</taxon>
        <taxon>Parameciidae</taxon>
        <taxon>Paramecium</taxon>
    </lineage>
</organism>
<name>A0A8S1RAR6_9CILI</name>
<reference evidence="2" key="1">
    <citation type="submission" date="2021-01" db="EMBL/GenBank/DDBJ databases">
        <authorList>
            <consortium name="Genoscope - CEA"/>
            <person name="William W."/>
        </authorList>
    </citation>
    <scope>NUCLEOTIDE SEQUENCE</scope>
</reference>
<sequence>MGACSSNSSTPEAIKLNIFLQSLLNHNNDKQFTSPIGSIKDQPQLQVENFNLQIWNQFEALRYVRDDQNQFYNIFVFFALKQIVENNDQDLLQKICTASESIEWQLYLKGKQILKNQKYLKNKFLILIKKVFKEKLFELYYSNMQNNFNFFVLCIIFMRNWIFSIAKINQDKIKNQNEKIKILDWDVQFDLADSTLIKDVVENMNIQLNIFDVETQSFVKFGTAKRENFIIKGQSELYIGLPKGFFQKSGPSAIIYQLYKQTNQARNVAVEQQKFVSEDLNQQELIYEYQMNQAMFSQIKLRGFKRVRGDGNCFYTAFVYQYLLIVLTKFEDSQFQQFLEILQKIDFNLLHETISHFPNEIRKDLKQIFLSFIYEILGKKNQIQSFENEFKNTKSIFYALSIIYAKNLIQYYLENNSEYKVLLGEEAEQQIQQWELETDNIQVLLVILANCLNLNLHFYFIDSDNKQLDLQKYQKDQDNLSLPRQDIYLLFSPGHYCIEKMFLTPVQIFRKVFSKQSDSNIKINDEICENEYKEKIKELLLIFENQSNKKDLNVIQQIYNEAYKNQFIDEGQKRFVKSIKSNTELYNYYSIRQIKEKHKLLKLCNKYREVRGDGNCFYTALGFRFLQILLSEQNYQQFIEFLGKIELIDLPFNLNCKNVKIAREIQKSLRSEFLLRLCKIRLIETKEERLKSLQKQYKSNECSDDIDGYFFGLTTIFFRNVSYHVGQKSELAAHIYDMENLLIWGEECNNNEIIIKELSQFLRVMIVLVFIDKGNVKSDEYSSELHYHQIFLLFQPGHYNIGIE</sequence>
<feature type="domain" description="OTU" evidence="1">
    <location>
        <begin position="302"/>
        <end position="464"/>
    </location>
</feature>